<gene>
    <name evidence="1" type="ORF">ERS013200_04099</name>
</gene>
<reference evidence="1 2" key="1">
    <citation type="submission" date="2015-07" db="EMBL/GenBank/DDBJ databases">
        <authorList>
            <consortium name="Pathogen Informatics"/>
        </authorList>
    </citation>
    <scope>NUCLEOTIDE SEQUENCE [LARGE SCALE GENOMIC DNA]</scope>
    <source>
        <strain evidence="1 2">A316</strain>
    </source>
</reference>
<protein>
    <submittedName>
        <fullName evidence="1">Uncharacterized protein</fullName>
    </submittedName>
</protein>
<dbReference type="Proteomes" id="UP000041770">
    <property type="component" value="Unassembled WGS sequence"/>
</dbReference>
<dbReference type="EMBL" id="CWQY01000071">
    <property type="protein sequence ID" value="CSD41021.1"/>
    <property type="molecule type" value="Genomic_DNA"/>
</dbReference>
<organism evidence="1 2">
    <name type="scientific">Vibrio cholerae</name>
    <dbReference type="NCBI Taxonomy" id="666"/>
    <lineage>
        <taxon>Bacteria</taxon>
        <taxon>Pseudomonadati</taxon>
        <taxon>Pseudomonadota</taxon>
        <taxon>Gammaproteobacteria</taxon>
        <taxon>Vibrionales</taxon>
        <taxon>Vibrionaceae</taxon>
        <taxon>Vibrio</taxon>
    </lineage>
</organism>
<evidence type="ECO:0000313" key="1">
    <source>
        <dbReference type="EMBL" id="CSD41021.1"/>
    </source>
</evidence>
<proteinExistence type="predicted"/>
<accession>A0A656AVD6</accession>
<dbReference type="AlphaFoldDB" id="A0A656AVD6"/>
<name>A0A656AVD6_VIBCL</name>
<sequence length="53" mass="6314">MQYSYQMVHYNEHFHKLARHRRLYLSHVHSTCGSNHVKCREKSASELLEGNSL</sequence>
<evidence type="ECO:0000313" key="2">
    <source>
        <dbReference type="Proteomes" id="UP000041770"/>
    </source>
</evidence>